<dbReference type="InterPro" id="IPR029063">
    <property type="entry name" value="SAM-dependent_MTases_sf"/>
</dbReference>
<feature type="region of interest" description="Disordered" evidence="1">
    <location>
        <begin position="1"/>
        <end position="115"/>
    </location>
</feature>
<feature type="compositionally biased region" description="Pro residues" evidence="1">
    <location>
        <begin position="95"/>
        <end position="110"/>
    </location>
</feature>
<reference evidence="2 3" key="1">
    <citation type="submission" date="2017-03" db="EMBL/GenBank/DDBJ databases">
        <title>WGS assembly of Porphyra umbilicalis.</title>
        <authorList>
            <person name="Brawley S.H."/>
            <person name="Blouin N.A."/>
            <person name="Ficko-Blean E."/>
            <person name="Wheeler G.L."/>
            <person name="Lohr M."/>
            <person name="Goodson H.V."/>
            <person name="Jenkins J.W."/>
            <person name="Blaby-Haas C.E."/>
            <person name="Helliwell K.E."/>
            <person name="Chan C."/>
            <person name="Marriage T."/>
            <person name="Bhattacharya D."/>
            <person name="Klein A.S."/>
            <person name="Badis Y."/>
            <person name="Brodie J."/>
            <person name="Cao Y."/>
            <person name="Collen J."/>
            <person name="Dittami S.M."/>
            <person name="Gachon C.M."/>
            <person name="Green B.R."/>
            <person name="Karpowicz S."/>
            <person name="Kim J.W."/>
            <person name="Kudahl U."/>
            <person name="Lin S."/>
            <person name="Michel G."/>
            <person name="Mittag M."/>
            <person name="Olson B.J."/>
            <person name="Pangilinan J."/>
            <person name="Peng Y."/>
            <person name="Qiu H."/>
            <person name="Shu S."/>
            <person name="Singer J.T."/>
            <person name="Smith A.G."/>
            <person name="Sprecher B.N."/>
            <person name="Wagner V."/>
            <person name="Wang W."/>
            <person name="Wang Z.-Y."/>
            <person name="Yan J."/>
            <person name="Yarish C."/>
            <person name="Zoeuner-Riek S."/>
            <person name="Zhuang Y."/>
            <person name="Zou Y."/>
            <person name="Lindquist E.A."/>
            <person name="Grimwood J."/>
            <person name="Barry K."/>
            <person name="Rokhsar D.S."/>
            <person name="Schmutz J."/>
            <person name="Stiller J.W."/>
            <person name="Grossman A.R."/>
            <person name="Prochnik S.E."/>
        </authorList>
    </citation>
    <scope>NUCLEOTIDE SEQUENCE [LARGE SCALE GENOMIC DNA]</scope>
    <source>
        <strain evidence="2">4086291</strain>
    </source>
</reference>
<organism evidence="2 3">
    <name type="scientific">Porphyra umbilicalis</name>
    <name type="common">Purple laver</name>
    <name type="synonym">Red alga</name>
    <dbReference type="NCBI Taxonomy" id="2786"/>
    <lineage>
        <taxon>Eukaryota</taxon>
        <taxon>Rhodophyta</taxon>
        <taxon>Bangiophyceae</taxon>
        <taxon>Bangiales</taxon>
        <taxon>Bangiaceae</taxon>
        <taxon>Porphyra</taxon>
    </lineage>
</organism>
<dbReference type="Pfam" id="PF10294">
    <property type="entry name" value="Methyltransf_16"/>
    <property type="match status" value="1"/>
</dbReference>
<proteinExistence type="predicted"/>
<evidence type="ECO:0000256" key="1">
    <source>
        <dbReference type="SAM" id="MobiDB-lite"/>
    </source>
</evidence>
<dbReference type="InterPro" id="IPR019410">
    <property type="entry name" value="Methyltransf_16"/>
</dbReference>
<feature type="compositionally biased region" description="Low complexity" evidence="1">
    <location>
        <begin position="56"/>
        <end position="65"/>
    </location>
</feature>
<keyword evidence="3" id="KW-1185">Reference proteome</keyword>
<evidence type="ECO:0000313" key="3">
    <source>
        <dbReference type="Proteomes" id="UP000218209"/>
    </source>
</evidence>
<evidence type="ECO:0000313" key="2">
    <source>
        <dbReference type="EMBL" id="OSX71448.1"/>
    </source>
</evidence>
<feature type="region of interest" description="Disordered" evidence="1">
    <location>
        <begin position="236"/>
        <end position="269"/>
    </location>
</feature>
<dbReference type="SUPFAM" id="SSF53335">
    <property type="entry name" value="S-adenosyl-L-methionine-dependent methyltransferases"/>
    <property type="match status" value="1"/>
</dbReference>
<gene>
    <name evidence="2" type="ORF">BU14_0532s0009</name>
</gene>
<name>A0A1X6NS87_PORUM</name>
<feature type="compositionally biased region" description="Gly residues" evidence="1">
    <location>
        <begin position="381"/>
        <end position="390"/>
    </location>
</feature>
<dbReference type="AlphaFoldDB" id="A0A1X6NS87"/>
<dbReference type="Gene3D" id="3.40.50.150">
    <property type="entry name" value="Vaccinia Virus protein VP39"/>
    <property type="match status" value="1"/>
</dbReference>
<dbReference type="EMBL" id="KV919133">
    <property type="protein sequence ID" value="OSX71448.1"/>
    <property type="molecule type" value="Genomic_DNA"/>
</dbReference>
<feature type="compositionally biased region" description="Gly residues" evidence="1">
    <location>
        <begin position="236"/>
        <end position="258"/>
    </location>
</feature>
<feature type="region of interest" description="Disordered" evidence="1">
    <location>
        <begin position="376"/>
        <end position="407"/>
    </location>
</feature>
<protein>
    <submittedName>
        <fullName evidence="2">Uncharacterized protein</fullName>
    </submittedName>
</protein>
<dbReference type="PANTHER" id="PTHR14614">
    <property type="entry name" value="HEPATOCELLULAR CARCINOMA-ASSOCIATED ANTIGEN"/>
    <property type="match status" value="1"/>
</dbReference>
<sequence>MTSRRRALRFPPSARGPASSALPPLPRTGCPGARRPVPRVTASVVSSRRRRRVHADSPAAAVAPATRDDGGAGAPHRRHRPRCRRCRRRRRWRPPRPPTTGAAPPPPPPPPRRRARVLAPLPLPVERPLCARPHARLPPPIGRLTLAQAPTCAAADAARDPGDTGTTVWDGAVVLAAAIAAHPAATVAGRVVVELGAGVGLVGVVAAKAGAAAVTLTDLPGVLPLLRRNVDANAPYGGGGGAGGRGGSGSGSGGGGGDAKPPAPPAPTVSVAECKWGDAADAAAVLSALPAPVDVVLAADLVYREEAVAPLAATLGALLPPGAAGTVWWAQEAHRPEPVAAFVDALVGGGWLLTDVPAGELDAEVVSPDIRVVRIRRPPVGGAGGGGGGPASAQEEEAPQAGGGGAP</sequence>
<accession>A0A1X6NS87</accession>
<dbReference type="Proteomes" id="UP000218209">
    <property type="component" value="Unassembled WGS sequence"/>
</dbReference>
<dbReference type="PANTHER" id="PTHR14614:SF109">
    <property type="entry name" value="RIBOSOMAL LYSINE N-METHYLTRANSFERASE 5"/>
    <property type="match status" value="1"/>
</dbReference>
<feature type="compositionally biased region" description="Low complexity" evidence="1">
    <location>
        <begin position="33"/>
        <end position="46"/>
    </location>
</feature>
<feature type="compositionally biased region" description="Basic residues" evidence="1">
    <location>
        <begin position="75"/>
        <end position="94"/>
    </location>
</feature>